<dbReference type="GO" id="GO:0046486">
    <property type="term" value="P:glycerolipid metabolic process"/>
    <property type="evidence" value="ECO:0007669"/>
    <property type="project" value="UniProtKB-ARBA"/>
</dbReference>
<reference evidence="7" key="2">
    <citation type="submission" date="2019-10" db="EMBL/GenBank/DDBJ databases">
        <title>Conservation and host-specific expression of non-tandemly repeated heterogenous ribosome RNA gene in arbuscular mycorrhizal fungi.</title>
        <authorList>
            <person name="Maeda T."/>
            <person name="Kobayashi Y."/>
            <person name="Nakagawa T."/>
            <person name="Ezawa T."/>
            <person name="Yamaguchi K."/>
            <person name="Bino T."/>
            <person name="Nishimoto Y."/>
            <person name="Shigenobu S."/>
            <person name="Kawaguchi M."/>
        </authorList>
    </citation>
    <scope>NUCLEOTIDE SEQUENCE</scope>
    <source>
        <strain evidence="7">HR1</strain>
    </source>
</reference>
<feature type="active site" description="Nucleophile" evidence="3">
    <location>
        <position position="1110"/>
    </location>
</feature>
<dbReference type="OrthoDB" id="1658288at2759"/>
<keyword evidence="3" id="KW-0378">Hydrolase</keyword>
<feature type="short sequence motif" description="DGA/G" evidence="3">
    <location>
        <begin position="1258"/>
        <end position="1260"/>
    </location>
</feature>
<feature type="transmembrane region" description="Helical" evidence="4">
    <location>
        <begin position="582"/>
        <end position="612"/>
    </location>
</feature>
<feature type="transmembrane region" description="Helical" evidence="4">
    <location>
        <begin position="554"/>
        <end position="576"/>
    </location>
</feature>
<evidence type="ECO:0000313" key="7">
    <source>
        <dbReference type="EMBL" id="GES83110.1"/>
    </source>
</evidence>
<comment type="caution">
    <text evidence="6">The sequence shown here is derived from an EMBL/GenBank/DDBJ whole genome shotgun (WGS) entry which is preliminary data.</text>
</comment>
<dbReference type="SUPFAM" id="SSF48452">
    <property type="entry name" value="TPR-like"/>
    <property type="match status" value="1"/>
</dbReference>
<dbReference type="STRING" id="94130.A0A2Z6QIV1"/>
<evidence type="ECO:0000256" key="3">
    <source>
        <dbReference type="PROSITE-ProRule" id="PRU01161"/>
    </source>
</evidence>
<dbReference type="Pfam" id="PF01734">
    <property type="entry name" value="Patatin"/>
    <property type="match status" value="1"/>
</dbReference>
<dbReference type="InterPro" id="IPR011990">
    <property type="entry name" value="TPR-like_helical_dom_sf"/>
</dbReference>
<keyword evidence="4" id="KW-0812">Transmembrane</keyword>
<dbReference type="Proteomes" id="UP000615446">
    <property type="component" value="Unassembled WGS sequence"/>
</dbReference>
<dbReference type="PANTHER" id="PTHR32176:SF92">
    <property type="entry name" value="XYLOSE ISOMERASE"/>
    <property type="match status" value="1"/>
</dbReference>
<accession>A0A2Z6QIV1</accession>
<evidence type="ECO:0000256" key="2">
    <source>
        <dbReference type="ARBA" id="ARBA00023098"/>
    </source>
</evidence>
<dbReference type="GO" id="GO:0047372">
    <property type="term" value="F:monoacylglycerol lipase activity"/>
    <property type="evidence" value="ECO:0007669"/>
    <property type="project" value="TreeGrafter"/>
</dbReference>
<evidence type="ECO:0000256" key="4">
    <source>
        <dbReference type="SAM" id="Phobius"/>
    </source>
</evidence>
<dbReference type="EMBL" id="BEXD01000768">
    <property type="protein sequence ID" value="GBB90030.1"/>
    <property type="molecule type" value="Genomic_DNA"/>
</dbReference>
<dbReference type="Proteomes" id="UP000247702">
    <property type="component" value="Unassembled WGS sequence"/>
</dbReference>
<protein>
    <submittedName>
        <fullName evidence="7">Patatin-like phospholipase family protein</fullName>
    </submittedName>
</protein>
<keyword evidence="4" id="KW-0472">Membrane</keyword>
<keyword evidence="3" id="KW-0442">Lipid degradation</keyword>
<evidence type="ECO:0000313" key="8">
    <source>
        <dbReference type="Proteomes" id="UP000247702"/>
    </source>
</evidence>
<dbReference type="InterPro" id="IPR019734">
    <property type="entry name" value="TPR_rpt"/>
</dbReference>
<dbReference type="PROSITE" id="PS51635">
    <property type="entry name" value="PNPLA"/>
    <property type="match status" value="1"/>
</dbReference>
<gene>
    <name evidence="7" type="ORF">RCL2_001027300</name>
    <name evidence="6" type="ORF">RclHR1_01690015</name>
</gene>
<dbReference type="InterPro" id="IPR016035">
    <property type="entry name" value="Acyl_Trfase/lysoPLipase"/>
</dbReference>
<evidence type="ECO:0000256" key="1">
    <source>
        <dbReference type="ARBA" id="ARBA00010240"/>
    </source>
</evidence>
<feature type="short sequence motif" description="GXSXG" evidence="3">
    <location>
        <begin position="1108"/>
        <end position="1112"/>
    </location>
</feature>
<feature type="active site" description="Proton acceptor" evidence="3">
    <location>
        <position position="1258"/>
    </location>
</feature>
<dbReference type="GO" id="GO:0016042">
    <property type="term" value="P:lipid catabolic process"/>
    <property type="evidence" value="ECO:0007669"/>
    <property type="project" value="UniProtKB-UniRule"/>
</dbReference>
<feature type="short sequence motif" description="GXGXXG" evidence="3">
    <location>
        <begin position="1076"/>
        <end position="1081"/>
    </location>
</feature>
<evidence type="ECO:0000259" key="5">
    <source>
        <dbReference type="PROSITE" id="PS51635"/>
    </source>
</evidence>
<dbReference type="PANTHER" id="PTHR32176">
    <property type="entry name" value="XYLOSE ISOMERASE"/>
    <property type="match status" value="1"/>
</dbReference>
<organism evidence="6 8">
    <name type="scientific">Rhizophagus clarus</name>
    <dbReference type="NCBI Taxonomy" id="94130"/>
    <lineage>
        <taxon>Eukaryota</taxon>
        <taxon>Fungi</taxon>
        <taxon>Fungi incertae sedis</taxon>
        <taxon>Mucoromycota</taxon>
        <taxon>Glomeromycotina</taxon>
        <taxon>Glomeromycetes</taxon>
        <taxon>Glomerales</taxon>
        <taxon>Glomeraceae</taxon>
        <taxon>Rhizophagus</taxon>
    </lineage>
</organism>
<keyword evidence="8" id="KW-1185">Reference proteome</keyword>
<sequence>MSIFQIENIFLELESLIKLQIQDKTLNHSEIEQKFKEGKELIDKLEDDDDEQYGLFRYKYHVSNANYLTIIGEVNKAKKQENLAKIFKEFSKDPDKINTYNSKSRLFLEVTLNDLDQTTNSEEENNDVNTKDIMEKELGNIKNILEDDIIKSIRKTFEQLNNIPKSFDDYKDIVTCEIILHRIADSPINESLIDLESSQTANISNDQKSKFKENKKLLISSLSILKSLISKIAYSNRLAFINHTLNSPNKNKILFSNTLFTEEGINKRFRDIALYFHSDKTSRPNTPSWLQEKHRGLGVELFNSALEFKESLLTDLEEISQNEGYLTFYEKKANNLWKIAVDYNNALKGRWERLKLLNENDIKGIPSEKLNLFIMDNGILAYQQYRAACKIADKINNLKKQVELRENMALCLYIANKFVEAQLYALSAIQLQLKNSQKVTQQDFIKTKSIFDKVKGGDPIMDTNGNTTVNTTESTKLDTEINLVDRPNNTMALIKTVDEEISTFDKKTIQESINNDMTKISVRLMLKADRSLVHYQAPKEVILHAKNRALKHKVAGGMAMGSGIAIGGSVAVAGFADICQAVAIIGAGASVGGPLALIGGIFTLGLGIWAGVNLWKKGTLLLEEPEIREKLNNIMGETLKAYDQGDYQKFLDELSVEFKTGVSLVKLKKREDFINVDNIIDTLLGYGFRSDGIAYLLNLLGEVLSSGKIRIEGKTTKNLKSLATNAFDGVLSEKLETEAKTLDNRIFELRKKHEIKNIKYIISSTFNKFKDYVSLEEYSDIAGDHKNDSQEMPFQSRLEEIRNITKINRAIFDILDAGKEEIERAIETIKEVQNSIDSNYQFVNAAKWRHEVLEDLLWIIGGKELPKESSKKSPKLSLITYMDDKYINYLNQQLRQAISNQEKVRLYNKIAVCYEQLAEKEEKINRLDSLRHWKVAQKSYEKAREIDPKNLDATLGFAKCLLKLSKYTQVIQLSSASPNLTSLSEYWCFRSIAYRRKADYKNAEGSIIEALKLDNKNKLADEQRLFLKKISKENTIKWRLDYYEKEKKVIKYETYYLKNSHNKETSPTYNILSIDGGGVCGIMPALWLSEIESRTHRPISHLFNMVSGTSTGGIIAAGLSTPFWQIIYNESNVPYYLCSNSKPKFSALDIINLYQNQVKDLFAKNNSWTLFKPRYANKDRCSLFFDLFGNVRLCKALTELVIPAVDENNLTHTHLFTRYDDQYGYSNNDTFYDTLMATTAAPTFFPPHEINGRGFFLDGGLHHNNPSMMAYEKAIQYKVAKEKISVLSLGTGLYVPDPLNPDPYRGNLFWAQNLHKVVLPQQEGNTDNSMYSLLGNGYQRWQVLFEEPISLDDYESVPYLLELGNQYIEELDASDENPINKLVESFEKKGRI</sequence>
<dbReference type="SUPFAM" id="SSF52151">
    <property type="entry name" value="FabD/lysophospholipase-like"/>
    <property type="match status" value="1"/>
</dbReference>
<evidence type="ECO:0000313" key="6">
    <source>
        <dbReference type="EMBL" id="GBB90030.1"/>
    </source>
</evidence>
<dbReference type="Gene3D" id="1.25.40.10">
    <property type="entry name" value="Tetratricopeptide repeat domain"/>
    <property type="match status" value="1"/>
</dbReference>
<dbReference type="Gene3D" id="3.40.1090.10">
    <property type="entry name" value="Cytosolic phospholipase A2 catalytic domain"/>
    <property type="match status" value="1"/>
</dbReference>
<feature type="domain" description="PNPLA" evidence="5">
    <location>
        <begin position="1072"/>
        <end position="1271"/>
    </location>
</feature>
<proteinExistence type="inferred from homology"/>
<dbReference type="CDD" id="cd07199">
    <property type="entry name" value="Pat17_PNPLA8_PNPLA9_like"/>
    <property type="match status" value="1"/>
</dbReference>
<comment type="similarity">
    <text evidence="1">Belongs to the patatin family.</text>
</comment>
<dbReference type="EMBL" id="BLAL01000066">
    <property type="protein sequence ID" value="GES83110.1"/>
    <property type="molecule type" value="Genomic_DNA"/>
</dbReference>
<keyword evidence="4" id="KW-1133">Transmembrane helix</keyword>
<dbReference type="InterPro" id="IPR002641">
    <property type="entry name" value="PNPLA_dom"/>
</dbReference>
<reference evidence="6 8" key="1">
    <citation type="submission" date="2017-11" db="EMBL/GenBank/DDBJ databases">
        <title>The genome of Rhizophagus clarus HR1 reveals common genetic basis of auxotrophy among arbuscular mycorrhizal fungi.</title>
        <authorList>
            <person name="Kobayashi Y."/>
        </authorList>
    </citation>
    <scope>NUCLEOTIDE SEQUENCE [LARGE SCALE GENOMIC DNA]</scope>
    <source>
        <strain evidence="6 8">HR1</strain>
    </source>
</reference>
<name>A0A2Z6QIV1_9GLOM</name>
<dbReference type="GO" id="GO:0004620">
    <property type="term" value="F:phospholipase activity"/>
    <property type="evidence" value="ECO:0007669"/>
    <property type="project" value="TreeGrafter"/>
</dbReference>
<keyword evidence="2 3" id="KW-0443">Lipid metabolism</keyword>
<dbReference type="SMART" id="SM00028">
    <property type="entry name" value="TPR"/>
    <property type="match status" value="3"/>
</dbReference>